<evidence type="ECO:0000256" key="1">
    <source>
        <dbReference type="ARBA" id="ARBA00004275"/>
    </source>
</evidence>
<dbReference type="InterPro" id="IPR045851">
    <property type="entry name" value="AMP-bd_C_sf"/>
</dbReference>
<accession>A0A1B6HLA2</accession>
<dbReference type="InterPro" id="IPR025110">
    <property type="entry name" value="AMP-bd_C"/>
</dbReference>
<dbReference type="EMBL" id="GECU01004498">
    <property type="protein sequence ID" value="JAT03209.1"/>
    <property type="molecule type" value="Transcribed_RNA"/>
</dbReference>
<dbReference type="GO" id="GO:0005777">
    <property type="term" value="C:peroxisome"/>
    <property type="evidence" value="ECO:0007669"/>
    <property type="project" value="UniProtKB-SubCell"/>
</dbReference>
<sequence>MSHFKGPDINKALPHFRPNTSFLQMLEDSLRKNGNTLALIDRETEKGITRADILQQSTSVASGLANVGVTAGDYVILCCDKNILSYTLLLGTMFTGATAVLAPIPLADTLDELTYGFKIKGVFCDSKYLSSVKKSVNKFKNQPSFLLTTNTQDSTFMSIINCKKEFRIYEVKDVKTHVPLILFSSGTTGVPKGIQISDIGIQLSGSYFSDSKRPKSLLVATPLFWYSAIATFISSIFTHCLLYLSDSKDVKENLEFIEKMKVETWFTGTGTMPSYINEPSVKLYDLTSLKKVFAGGEVVLDSVSKEFETKVLGGRIKLGTAYGSTECGLITADIQGVPESEDRSGSCGKVVPGVEIKILDDEGHLVSPGTIGEIWIKTLAVTPGYWGRPDLNSSMFDNDGFFRNGDAGYFDPEGNLYLRGRVCDLINFRGHKFSPTELEDIIISHLSVMDVAVVSKPHSCDIHHATAFVVRKPGYNVSENEIMGFVNGKVNEPQKLRGGVRFLDTLPRTIIGKVVRQKLREYASNDPLH</sequence>
<protein>
    <recommendedName>
        <fullName evidence="9">AMP-dependent synthetase/ligase domain-containing protein</fullName>
    </recommendedName>
</protein>
<dbReference type="PANTHER" id="PTHR24096">
    <property type="entry name" value="LONG-CHAIN-FATTY-ACID--COA LIGASE"/>
    <property type="match status" value="1"/>
</dbReference>
<dbReference type="GO" id="GO:0016405">
    <property type="term" value="F:CoA-ligase activity"/>
    <property type="evidence" value="ECO:0007669"/>
    <property type="project" value="TreeGrafter"/>
</dbReference>
<feature type="domain" description="AMP-dependent synthetase/ligase" evidence="5">
    <location>
        <begin position="27"/>
        <end position="386"/>
    </location>
</feature>
<dbReference type="Gene3D" id="3.30.300.30">
    <property type="match status" value="1"/>
</dbReference>
<keyword evidence="3" id="KW-0436">Ligase</keyword>
<evidence type="ECO:0000256" key="4">
    <source>
        <dbReference type="ARBA" id="ARBA00023140"/>
    </source>
</evidence>
<dbReference type="InterPro" id="IPR042099">
    <property type="entry name" value="ANL_N_sf"/>
</dbReference>
<dbReference type="InterPro" id="IPR020845">
    <property type="entry name" value="AMP-binding_CS"/>
</dbReference>
<dbReference type="Pfam" id="PF13193">
    <property type="entry name" value="AMP-binding_C"/>
    <property type="match status" value="1"/>
</dbReference>
<gene>
    <name evidence="7" type="ORF">g.30351</name>
    <name evidence="8" type="ORF">g.30353</name>
</gene>
<evidence type="ECO:0000256" key="2">
    <source>
        <dbReference type="ARBA" id="ARBA00006432"/>
    </source>
</evidence>
<organism evidence="7">
    <name type="scientific">Homalodisca liturata</name>
    <dbReference type="NCBI Taxonomy" id="320908"/>
    <lineage>
        <taxon>Eukaryota</taxon>
        <taxon>Metazoa</taxon>
        <taxon>Ecdysozoa</taxon>
        <taxon>Arthropoda</taxon>
        <taxon>Hexapoda</taxon>
        <taxon>Insecta</taxon>
        <taxon>Pterygota</taxon>
        <taxon>Neoptera</taxon>
        <taxon>Paraneoptera</taxon>
        <taxon>Hemiptera</taxon>
        <taxon>Auchenorrhyncha</taxon>
        <taxon>Membracoidea</taxon>
        <taxon>Cicadellidae</taxon>
        <taxon>Cicadellinae</taxon>
        <taxon>Proconiini</taxon>
        <taxon>Homalodisca</taxon>
    </lineage>
</organism>
<dbReference type="PROSITE" id="PS00455">
    <property type="entry name" value="AMP_BINDING"/>
    <property type="match status" value="1"/>
</dbReference>
<comment type="subcellular location">
    <subcellularLocation>
        <location evidence="1">Peroxisome</location>
    </subcellularLocation>
</comment>
<dbReference type="InterPro" id="IPR000873">
    <property type="entry name" value="AMP-dep_synth/lig_dom"/>
</dbReference>
<dbReference type="EMBL" id="GECU01032295">
    <property type="protein sequence ID" value="JAS75411.1"/>
    <property type="molecule type" value="Transcribed_RNA"/>
</dbReference>
<feature type="domain" description="AMP-binding enzyme C-terminal" evidence="6">
    <location>
        <begin position="437"/>
        <end position="513"/>
    </location>
</feature>
<dbReference type="SUPFAM" id="SSF56801">
    <property type="entry name" value="Acetyl-CoA synthetase-like"/>
    <property type="match status" value="1"/>
</dbReference>
<dbReference type="Gene3D" id="3.40.50.12780">
    <property type="entry name" value="N-terminal domain of ligase-like"/>
    <property type="match status" value="1"/>
</dbReference>
<evidence type="ECO:0000259" key="6">
    <source>
        <dbReference type="Pfam" id="PF13193"/>
    </source>
</evidence>
<dbReference type="Pfam" id="PF00501">
    <property type="entry name" value="AMP-binding"/>
    <property type="match status" value="1"/>
</dbReference>
<evidence type="ECO:0000313" key="8">
    <source>
        <dbReference type="EMBL" id="JAT03209.1"/>
    </source>
</evidence>
<keyword evidence="4" id="KW-0576">Peroxisome</keyword>
<dbReference type="AlphaFoldDB" id="A0A1B6HLA2"/>
<proteinExistence type="inferred from homology"/>
<evidence type="ECO:0000313" key="7">
    <source>
        <dbReference type="EMBL" id="JAS75411.1"/>
    </source>
</evidence>
<comment type="similarity">
    <text evidence="2">Belongs to the ATP-dependent AMP-binding enzyme family.</text>
</comment>
<dbReference type="PANTHER" id="PTHR24096:SF149">
    <property type="entry name" value="AMP-BINDING DOMAIN-CONTAINING PROTEIN-RELATED"/>
    <property type="match status" value="1"/>
</dbReference>
<reference evidence="7" key="1">
    <citation type="submission" date="2015-11" db="EMBL/GenBank/DDBJ databases">
        <title>De novo transcriptome assembly of four potential Pierce s Disease insect vectors from Arizona vineyards.</title>
        <authorList>
            <person name="Tassone E.E."/>
        </authorList>
    </citation>
    <scope>NUCLEOTIDE SEQUENCE</scope>
</reference>
<evidence type="ECO:0000256" key="3">
    <source>
        <dbReference type="ARBA" id="ARBA00022598"/>
    </source>
</evidence>
<name>A0A1B6HLA2_9HEMI</name>
<evidence type="ECO:0008006" key="9">
    <source>
        <dbReference type="Google" id="ProtNLM"/>
    </source>
</evidence>
<evidence type="ECO:0000259" key="5">
    <source>
        <dbReference type="Pfam" id="PF00501"/>
    </source>
</evidence>